<evidence type="ECO:0000313" key="5">
    <source>
        <dbReference type="Proteomes" id="UP000321118"/>
    </source>
</evidence>
<dbReference type="EMBL" id="BJUB01000003">
    <property type="protein sequence ID" value="GEK20692.1"/>
    <property type="molecule type" value="Genomic_DNA"/>
</dbReference>
<protein>
    <recommendedName>
        <fullName evidence="3">N-acetyltransferase domain-containing protein</fullName>
    </recommendedName>
</protein>
<evidence type="ECO:0000256" key="1">
    <source>
        <dbReference type="ARBA" id="ARBA00022679"/>
    </source>
</evidence>
<dbReference type="Proteomes" id="UP000321118">
    <property type="component" value="Unassembled WGS sequence"/>
</dbReference>
<dbReference type="InterPro" id="IPR000182">
    <property type="entry name" value="GNAT_dom"/>
</dbReference>
<accession>A0A510V1B4</accession>
<keyword evidence="2" id="KW-0012">Acyltransferase</keyword>
<organism evidence="4 5">
    <name type="scientific">Cellulomonas xylanilytica</name>
    <dbReference type="NCBI Taxonomy" id="233583"/>
    <lineage>
        <taxon>Bacteria</taxon>
        <taxon>Bacillati</taxon>
        <taxon>Actinomycetota</taxon>
        <taxon>Actinomycetes</taxon>
        <taxon>Micrococcales</taxon>
        <taxon>Cellulomonadaceae</taxon>
        <taxon>Cellulomonas</taxon>
    </lineage>
</organism>
<comment type="caution">
    <text evidence="4">The sequence shown here is derived from an EMBL/GenBank/DDBJ whole genome shotgun (WGS) entry which is preliminary data.</text>
</comment>
<name>A0A510V1B4_9CELL</name>
<evidence type="ECO:0000256" key="2">
    <source>
        <dbReference type="ARBA" id="ARBA00023315"/>
    </source>
</evidence>
<dbReference type="Pfam" id="PF00583">
    <property type="entry name" value="Acetyltransf_1"/>
    <property type="match status" value="1"/>
</dbReference>
<keyword evidence="5" id="KW-1185">Reference proteome</keyword>
<reference evidence="4 5" key="1">
    <citation type="submission" date="2019-07" db="EMBL/GenBank/DDBJ databases">
        <title>Whole genome shotgun sequence of Cellulomonas xylanilytica NBRC 101102.</title>
        <authorList>
            <person name="Hosoyama A."/>
            <person name="Uohara A."/>
            <person name="Ohji S."/>
            <person name="Ichikawa N."/>
        </authorList>
    </citation>
    <scope>NUCLEOTIDE SEQUENCE [LARGE SCALE GENOMIC DNA]</scope>
    <source>
        <strain evidence="4 5">NBRC 101102</strain>
    </source>
</reference>
<keyword evidence="1" id="KW-0808">Transferase</keyword>
<feature type="domain" description="N-acetyltransferase" evidence="3">
    <location>
        <begin position="10"/>
        <end position="188"/>
    </location>
</feature>
<proteinExistence type="predicted"/>
<dbReference type="SUPFAM" id="SSF55729">
    <property type="entry name" value="Acyl-CoA N-acyltransferases (Nat)"/>
    <property type="match status" value="1"/>
</dbReference>
<dbReference type="GO" id="GO:0016747">
    <property type="term" value="F:acyltransferase activity, transferring groups other than amino-acyl groups"/>
    <property type="evidence" value="ECO:0007669"/>
    <property type="project" value="InterPro"/>
</dbReference>
<dbReference type="RefSeq" id="WP_146926218.1">
    <property type="nucleotide sequence ID" value="NZ_BJUB01000003.1"/>
</dbReference>
<dbReference type="PANTHER" id="PTHR43877:SF1">
    <property type="entry name" value="ACETYLTRANSFERASE"/>
    <property type="match status" value="1"/>
</dbReference>
<dbReference type="PROSITE" id="PS51186">
    <property type="entry name" value="GNAT"/>
    <property type="match status" value="1"/>
</dbReference>
<evidence type="ECO:0000259" key="3">
    <source>
        <dbReference type="PROSITE" id="PS51186"/>
    </source>
</evidence>
<dbReference type="CDD" id="cd04301">
    <property type="entry name" value="NAT_SF"/>
    <property type="match status" value="1"/>
</dbReference>
<dbReference type="Gene3D" id="3.40.630.30">
    <property type="match status" value="1"/>
</dbReference>
<dbReference type="InterPro" id="IPR016181">
    <property type="entry name" value="Acyl_CoA_acyltransferase"/>
</dbReference>
<dbReference type="OrthoDB" id="5243635at2"/>
<dbReference type="InterPro" id="IPR050832">
    <property type="entry name" value="Bact_Acetyltransf"/>
</dbReference>
<dbReference type="AlphaFoldDB" id="A0A510V1B4"/>
<sequence length="188" mass="19635">MPLFTDNADVSVRPAVRGDEHAIARIQVEAWQLSHVEVLGQGALDLLDASAIEAQWASAVSSPPGAGYRVLVACDGPTVVGVVSVAPVPAAEDRPFDAPGGAILALEVEPAHQRVGHGSRLLAAAVDTLREDGADQVHTWVLDGDDARAQFLASAGLGPDDVVRELVSGRMPDGSVRTVTEHRWSASI</sequence>
<gene>
    <name evidence="4" type="ORF">CXY01_12120</name>
</gene>
<dbReference type="PANTHER" id="PTHR43877">
    <property type="entry name" value="AMINOALKYLPHOSPHONATE N-ACETYLTRANSFERASE-RELATED-RELATED"/>
    <property type="match status" value="1"/>
</dbReference>
<evidence type="ECO:0000313" key="4">
    <source>
        <dbReference type="EMBL" id="GEK20692.1"/>
    </source>
</evidence>